<dbReference type="AlphaFoldDB" id="A0A9W6YML0"/>
<keyword evidence="3" id="KW-1185">Reference proteome</keyword>
<dbReference type="Proteomes" id="UP001165121">
    <property type="component" value="Unassembled WGS sequence"/>
</dbReference>
<sequence>MHFIPGASEFHRPQAPERLVNAEGSLSDIIAQSHEQPTYSHPDLDDPADKSNGGPYPSIILLRSVDSVAPACASRHGRGQGSRAPLILGDARVEVPAKRPAGQAKAPPAKKQKTVASKKKTPRFSFMLPSSTTATIKTDLVNIIQVAGKHLSGLLTHGAASAVGTTRRFIPTCICSAGQHTSVTTRCTTSPPSTRHRRRRTSIAKQRPPLADVARWKAAKHAANIPDSNGPPPEDLSVLLAKERARYDRGLARAQVCKAFIAKINYPLQIDEDGYASIFELLEPALLLDLSRNQPNRLSDRALARTKLDVAS</sequence>
<feature type="region of interest" description="Disordered" evidence="1">
    <location>
        <begin position="99"/>
        <end position="118"/>
    </location>
</feature>
<feature type="compositionally biased region" description="Basic residues" evidence="1">
    <location>
        <begin position="108"/>
        <end position="118"/>
    </location>
</feature>
<protein>
    <submittedName>
        <fullName evidence="2">Unnamed protein product</fullName>
    </submittedName>
</protein>
<name>A0A9W6YML0_9STRA</name>
<feature type="region of interest" description="Disordered" evidence="1">
    <location>
        <begin position="1"/>
        <end position="56"/>
    </location>
</feature>
<proteinExistence type="predicted"/>
<evidence type="ECO:0000313" key="3">
    <source>
        <dbReference type="Proteomes" id="UP001165121"/>
    </source>
</evidence>
<evidence type="ECO:0000256" key="1">
    <source>
        <dbReference type="SAM" id="MobiDB-lite"/>
    </source>
</evidence>
<reference evidence="2" key="1">
    <citation type="submission" date="2023-04" db="EMBL/GenBank/DDBJ databases">
        <title>Phytophthora fragariaefolia NBRC 109709.</title>
        <authorList>
            <person name="Ichikawa N."/>
            <person name="Sato H."/>
            <person name="Tonouchi N."/>
        </authorList>
    </citation>
    <scope>NUCLEOTIDE SEQUENCE</scope>
    <source>
        <strain evidence="2">NBRC 109709</strain>
    </source>
</reference>
<gene>
    <name evidence="2" type="ORF">Pfra01_002923800</name>
</gene>
<evidence type="ECO:0000313" key="2">
    <source>
        <dbReference type="EMBL" id="GMG14843.1"/>
    </source>
</evidence>
<organism evidence="2 3">
    <name type="scientific">Phytophthora fragariaefolia</name>
    <dbReference type="NCBI Taxonomy" id="1490495"/>
    <lineage>
        <taxon>Eukaryota</taxon>
        <taxon>Sar</taxon>
        <taxon>Stramenopiles</taxon>
        <taxon>Oomycota</taxon>
        <taxon>Peronosporomycetes</taxon>
        <taxon>Peronosporales</taxon>
        <taxon>Peronosporaceae</taxon>
        <taxon>Phytophthora</taxon>
    </lineage>
</organism>
<accession>A0A9W6YML0</accession>
<comment type="caution">
    <text evidence="2">The sequence shown here is derived from an EMBL/GenBank/DDBJ whole genome shotgun (WGS) entry which is preliminary data.</text>
</comment>
<dbReference type="EMBL" id="BSXT01018858">
    <property type="protein sequence ID" value="GMG14843.1"/>
    <property type="molecule type" value="Genomic_DNA"/>
</dbReference>